<evidence type="ECO:0000256" key="4">
    <source>
        <dbReference type="ARBA" id="ARBA00022692"/>
    </source>
</evidence>
<feature type="transmembrane region" description="Helical" evidence="7">
    <location>
        <begin position="12"/>
        <end position="38"/>
    </location>
</feature>
<feature type="domain" description="TRAP C4-dicarboxylate transport system permease DctM subunit" evidence="8">
    <location>
        <begin position="12"/>
        <end position="203"/>
    </location>
</feature>
<evidence type="ECO:0000256" key="7">
    <source>
        <dbReference type="SAM" id="Phobius"/>
    </source>
</evidence>
<proteinExistence type="predicted"/>
<dbReference type="Pfam" id="PF06808">
    <property type="entry name" value="DctM"/>
    <property type="match status" value="1"/>
</dbReference>
<feature type="transmembrane region" description="Helical" evidence="7">
    <location>
        <begin position="58"/>
        <end position="77"/>
    </location>
</feature>
<sequence>MSLEFMTVAMFATLIFAIVLGHPLAYTLAAVATLFGLIDNGFVVSRLFEMFINNIWGLMENYTLVAIPLFILMAQILDRSKVSDALFESMYVVLGSIKGGLGLAVVLVCTVFAATTGIIGASVVAMGLLATPALMNKGYQKELTAGIICASGTLGILIPPSIMMVVYGGLTGMKETSVGNLFAGAIFPGLLLAGLYFAYIFVRCNINPKLG</sequence>
<dbReference type="AlphaFoldDB" id="A0A931CVD0"/>
<evidence type="ECO:0000256" key="1">
    <source>
        <dbReference type="ARBA" id="ARBA00004429"/>
    </source>
</evidence>
<feature type="transmembrane region" description="Helical" evidence="7">
    <location>
        <begin position="89"/>
        <end position="113"/>
    </location>
</feature>
<dbReference type="GO" id="GO:0022857">
    <property type="term" value="F:transmembrane transporter activity"/>
    <property type="evidence" value="ECO:0007669"/>
    <property type="project" value="TreeGrafter"/>
</dbReference>
<dbReference type="InterPro" id="IPR010656">
    <property type="entry name" value="DctM"/>
</dbReference>
<name>A0A931CVD0_9BACT</name>
<comment type="caution">
    <text evidence="9">The sequence shown here is derived from an EMBL/GenBank/DDBJ whole genome shotgun (WGS) entry which is preliminary data.</text>
</comment>
<organism evidence="9 10">
    <name type="scientific">Desulfotignum balticum</name>
    <dbReference type="NCBI Taxonomy" id="115781"/>
    <lineage>
        <taxon>Bacteria</taxon>
        <taxon>Pseudomonadati</taxon>
        <taxon>Thermodesulfobacteriota</taxon>
        <taxon>Desulfobacteria</taxon>
        <taxon>Desulfobacterales</taxon>
        <taxon>Desulfobacteraceae</taxon>
        <taxon>Desulfotignum</taxon>
    </lineage>
</organism>
<comment type="subcellular location">
    <subcellularLocation>
        <location evidence="1">Cell inner membrane</location>
        <topology evidence="1">Multi-pass membrane protein</topology>
    </subcellularLocation>
</comment>
<protein>
    <submittedName>
        <fullName evidence="9">TRAP transporter large permease subunit</fullName>
    </submittedName>
</protein>
<feature type="transmembrane region" description="Helical" evidence="7">
    <location>
        <begin position="119"/>
        <end position="135"/>
    </location>
</feature>
<feature type="non-terminal residue" evidence="9">
    <location>
        <position position="211"/>
    </location>
</feature>
<evidence type="ECO:0000313" key="10">
    <source>
        <dbReference type="Proteomes" id="UP000706172"/>
    </source>
</evidence>
<evidence type="ECO:0000256" key="5">
    <source>
        <dbReference type="ARBA" id="ARBA00022989"/>
    </source>
</evidence>
<gene>
    <name evidence="9" type="ORF">H0S81_09020</name>
</gene>
<dbReference type="GO" id="GO:0005886">
    <property type="term" value="C:plasma membrane"/>
    <property type="evidence" value="ECO:0007669"/>
    <property type="project" value="UniProtKB-SubCell"/>
</dbReference>
<keyword evidence="2" id="KW-1003">Cell membrane</keyword>
<dbReference type="EMBL" id="JACCQK010000556">
    <property type="protein sequence ID" value="MBG0780052.1"/>
    <property type="molecule type" value="Genomic_DNA"/>
</dbReference>
<feature type="transmembrane region" description="Helical" evidence="7">
    <location>
        <begin position="147"/>
        <end position="170"/>
    </location>
</feature>
<reference evidence="9" key="1">
    <citation type="submission" date="2020-07" db="EMBL/GenBank/DDBJ databases">
        <title>Severe corrosion of carbon steel in oil field produced water can be linked to methanogenic archaea containing a special type of NiFe hydrogenase.</title>
        <authorList>
            <person name="Lahme S."/>
            <person name="Mand J."/>
            <person name="Longwell J."/>
            <person name="Smith R."/>
            <person name="Enning D."/>
        </authorList>
    </citation>
    <scope>NUCLEOTIDE SEQUENCE</scope>
    <source>
        <strain evidence="9">MIC098Bin6</strain>
    </source>
</reference>
<dbReference type="PANTHER" id="PTHR33362">
    <property type="entry name" value="SIALIC ACID TRAP TRANSPORTER PERMEASE PROTEIN SIAT-RELATED"/>
    <property type="match status" value="1"/>
</dbReference>
<keyword evidence="5 7" id="KW-1133">Transmembrane helix</keyword>
<evidence type="ECO:0000259" key="8">
    <source>
        <dbReference type="Pfam" id="PF06808"/>
    </source>
</evidence>
<evidence type="ECO:0000313" key="9">
    <source>
        <dbReference type="EMBL" id="MBG0780052.1"/>
    </source>
</evidence>
<dbReference type="InterPro" id="IPR004681">
    <property type="entry name" value="TRAP_DctM"/>
</dbReference>
<feature type="transmembrane region" description="Helical" evidence="7">
    <location>
        <begin position="182"/>
        <end position="202"/>
    </location>
</feature>
<keyword evidence="4 7" id="KW-0812">Transmembrane</keyword>
<evidence type="ECO:0000256" key="6">
    <source>
        <dbReference type="ARBA" id="ARBA00023136"/>
    </source>
</evidence>
<accession>A0A931CVD0</accession>
<keyword evidence="6 7" id="KW-0472">Membrane</keyword>
<keyword evidence="3" id="KW-0997">Cell inner membrane</keyword>
<evidence type="ECO:0000256" key="2">
    <source>
        <dbReference type="ARBA" id="ARBA00022475"/>
    </source>
</evidence>
<dbReference type="PANTHER" id="PTHR33362:SF7">
    <property type="entry name" value="SLL1103 PROTEIN"/>
    <property type="match status" value="1"/>
</dbReference>
<evidence type="ECO:0000256" key="3">
    <source>
        <dbReference type="ARBA" id="ARBA00022519"/>
    </source>
</evidence>
<dbReference type="Proteomes" id="UP000706172">
    <property type="component" value="Unassembled WGS sequence"/>
</dbReference>